<organism evidence="8 9">
    <name type="scientific">Clostridium estertheticum</name>
    <dbReference type="NCBI Taxonomy" id="238834"/>
    <lineage>
        <taxon>Bacteria</taxon>
        <taxon>Bacillati</taxon>
        <taxon>Bacillota</taxon>
        <taxon>Clostridia</taxon>
        <taxon>Eubacteriales</taxon>
        <taxon>Clostridiaceae</taxon>
        <taxon>Clostridium</taxon>
    </lineage>
</organism>
<keyword evidence="4 6" id="KW-1133">Transmembrane helix</keyword>
<proteinExistence type="predicted"/>
<dbReference type="Pfam" id="PF02588">
    <property type="entry name" value="YitT_membrane"/>
    <property type="match status" value="1"/>
</dbReference>
<dbReference type="EMBL" id="SPSF01000015">
    <property type="protein sequence ID" value="MPQ61296.1"/>
    <property type="molecule type" value="Genomic_DNA"/>
</dbReference>
<feature type="transmembrane region" description="Helical" evidence="6">
    <location>
        <begin position="148"/>
        <end position="171"/>
    </location>
</feature>
<keyword evidence="3 6" id="KW-0812">Transmembrane</keyword>
<feature type="transmembrane region" description="Helical" evidence="6">
    <location>
        <begin position="109"/>
        <end position="128"/>
    </location>
</feature>
<evidence type="ECO:0000256" key="4">
    <source>
        <dbReference type="ARBA" id="ARBA00022989"/>
    </source>
</evidence>
<feature type="transmembrane region" description="Helical" evidence="6">
    <location>
        <begin position="12"/>
        <end position="31"/>
    </location>
</feature>
<dbReference type="Gene3D" id="3.30.70.120">
    <property type="match status" value="1"/>
</dbReference>
<dbReference type="PIRSF" id="PIRSF006483">
    <property type="entry name" value="Membrane_protein_YitT"/>
    <property type="match status" value="1"/>
</dbReference>
<dbReference type="Pfam" id="PF10035">
    <property type="entry name" value="DUF2179"/>
    <property type="match status" value="1"/>
</dbReference>
<dbReference type="RefSeq" id="WP_162523058.1">
    <property type="nucleotide sequence ID" value="NZ_JAHLDQ010000005.1"/>
</dbReference>
<name>A0A5N7IXV5_9CLOT</name>
<dbReference type="InterPro" id="IPR019264">
    <property type="entry name" value="DUF2179"/>
</dbReference>
<comment type="subcellular location">
    <subcellularLocation>
        <location evidence="1">Cell membrane</location>
        <topology evidence="1">Multi-pass membrane protein</topology>
    </subcellularLocation>
</comment>
<comment type="caution">
    <text evidence="8">The sequence shown here is derived from an EMBL/GenBank/DDBJ whole genome shotgun (WGS) entry which is preliminary data.</text>
</comment>
<dbReference type="AlphaFoldDB" id="A0A5N7IXV5"/>
<feature type="transmembrane region" description="Helical" evidence="6">
    <location>
        <begin position="177"/>
        <end position="199"/>
    </location>
</feature>
<keyword evidence="5 6" id="KW-0472">Membrane</keyword>
<accession>A0A5N7IXV5</accession>
<dbReference type="PANTHER" id="PTHR33545:SF5">
    <property type="entry name" value="UPF0750 MEMBRANE PROTEIN YITT"/>
    <property type="match status" value="1"/>
</dbReference>
<dbReference type="InterPro" id="IPR051461">
    <property type="entry name" value="UPF0750_membrane"/>
</dbReference>
<reference evidence="8 9" key="1">
    <citation type="journal article" date="2019" name="Lett. Appl. Microbiol.">
        <title>A case of 'blown pack' spoilage of vacuum-packaged pork likely associated with Clostridium estertheticum in Canada.</title>
        <authorList>
            <person name="Zhang P."/>
            <person name="Ward P."/>
            <person name="McMullen L.M."/>
            <person name="Yang X."/>
        </authorList>
    </citation>
    <scope>NUCLEOTIDE SEQUENCE [LARGE SCALE GENOMIC DNA]</scope>
    <source>
        <strain evidence="8 9">MA19</strain>
    </source>
</reference>
<feature type="transmembrane region" description="Helical" evidence="6">
    <location>
        <begin position="51"/>
        <end position="73"/>
    </location>
</feature>
<evidence type="ECO:0000256" key="3">
    <source>
        <dbReference type="ARBA" id="ARBA00022692"/>
    </source>
</evidence>
<protein>
    <submittedName>
        <fullName evidence="8">YitT family protein</fullName>
    </submittedName>
</protein>
<keyword evidence="2" id="KW-1003">Cell membrane</keyword>
<feature type="domain" description="DUF2179" evidence="7">
    <location>
        <begin position="226"/>
        <end position="280"/>
    </location>
</feature>
<dbReference type="Proteomes" id="UP000342249">
    <property type="component" value="Unassembled WGS sequence"/>
</dbReference>
<gene>
    <name evidence="8" type="ORF">E4V82_04140</name>
</gene>
<dbReference type="GO" id="GO:0005886">
    <property type="term" value="C:plasma membrane"/>
    <property type="evidence" value="ECO:0007669"/>
    <property type="project" value="UniProtKB-SubCell"/>
</dbReference>
<dbReference type="InterPro" id="IPR015867">
    <property type="entry name" value="N-reg_PII/ATP_PRibTrfase_C"/>
</dbReference>
<evidence type="ECO:0000256" key="6">
    <source>
        <dbReference type="SAM" id="Phobius"/>
    </source>
</evidence>
<sequence length="291" mass="32422">MKKIDFNKNVLDFLFVSIGCLLIAFSITSILRPNGLITGGITGISIILEKLIHIKYTYINYMLSVSVLTFAWISMGKREGIKIITLSIIFPIILIIFERFNYSFIKNDMMLASVYFGLICGIGSGLVLKRGFSMGGTDTIAKILHHKIFTFVSISEILLCIDGTLIASSVIVYNSNIALYAIISQIIMVNMIDAVMFGFGSKKVKLEIISDHHQAITQYIIHTIKRGVTSYEVKGGYKNLPRLKLLTLCSPRESMLIKRYIAETDPDAFVDVLPVISVWGKGIGFDRLSGE</sequence>
<evidence type="ECO:0000256" key="5">
    <source>
        <dbReference type="ARBA" id="ARBA00023136"/>
    </source>
</evidence>
<feature type="transmembrane region" description="Helical" evidence="6">
    <location>
        <begin position="80"/>
        <end position="97"/>
    </location>
</feature>
<evidence type="ECO:0000256" key="1">
    <source>
        <dbReference type="ARBA" id="ARBA00004651"/>
    </source>
</evidence>
<dbReference type="InterPro" id="IPR003740">
    <property type="entry name" value="YitT"/>
</dbReference>
<evidence type="ECO:0000259" key="7">
    <source>
        <dbReference type="Pfam" id="PF10035"/>
    </source>
</evidence>
<dbReference type="PANTHER" id="PTHR33545">
    <property type="entry name" value="UPF0750 MEMBRANE PROTEIN YITT-RELATED"/>
    <property type="match status" value="1"/>
</dbReference>
<evidence type="ECO:0000256" key="2">
    <source>
        <dbReference type="ARBA" id="ARBA00022475"/>
    </source>
</evidence>
<dbReference type="CDD" id="cd16380">
    <property type="entry name" value="YitT_C"/>
    <property type="match status" value="1"/>
</dbReference>
<evidence type="ECO:0000313" key="8">
    <source>
        <dbReference type="EMBL" id="MPQ61296.1"/>
    </source>
</evidence>
<evidence type="ECO:0000313" key="9">
    <source>
        <dbReference type="Proteomes" id="UP000342249"/>
    </source>
</evidence>